<reference evidence="4" key="1">
    <citation type="submission" date="2021-07" db="EMBL/GenBank/DDBJ databases">
        <title>Draft genome of Mortierella alpina, strain LL118, isolated from an aspen leaf litter sample.</title>
        <authorList>
            <person name="Yang S."/>
            <person name="Vinatzer B.A."/>
        </authorList>
    </citation>
    <scope>NUCLEOTIDE SEQUENCE</scope>
    <source>
        <strain evidence="4">LL118</strain>
    </source>
</reference>
<feature type="compositionally biased region" description="Low complexity" evidence="2">
    <location>
        <begin position="122"/>
        <end position="148"/>
    </location>
</feature>
<dbReference type="SUPFAM" id="SSF82199">
    <property type="entry name" value="SET domain"/>
    <property type="match status" value="1"/>
</dbReference>
<feature type="compositionally biased region" description="Low complexity" evidence="2">
    <location>
        <begin position="1364"/>
        <end position="1374"/>
    </location>
</feature>
<feature type="compositionally biased region" description="Polar residues" evidence="2">
    <location>
        <begin position="1349"/>
        <end position="1359"/>
    </location>
</feature>
<feature type="region of interest" description="Disordered" evidence="2">
    <location>
        <begin position="1087"/>
        <end position="1286"/>
    </location>
</feature>
<evidence type="ECO:0000313" key="4">
    <source>
        <dbReference type="EMBL" id="KAG9325466.1"/>
    </source>
</evidence>
<feature type="compositionally biased region" description="Low complexity" evidence="2">
    <location>
        <begin position="1474"/>
        <end position="1486"/>
    </location>
</feature>
<dbReference type="InterPro" id="IPR011011">
    <property type="entry name" value="Znf_FYVE_PHD"/>
</dbReference>
<dbReference type="Gene3D" id="2.170.270.10">
    <property type="entry name" value="SET domain"/>
    <property type="match status" value="1"/>
</dbReference>
<dbReference type="PROSITE" id="PS50280">
    <property type="entry name" value="SET"/>
    <property type="match status" value="1"/>
</dbReference>
<feature type="compositionally biased region" description="Gly residues" evidence="2">
    <location>
        <begin position="1622"/>
        <end position="1639"/>
    </location>
</feature>
<feature type="compositionally biased region" description="Polar residues" evidence="2">
    <location>
        <begin position="315"/>
        <end position="326"/>
    </location>
</feature>
<feature type="compositionally biased region" description="Basic and acidic residues" evidence="2">
    <location>
        <begin position="815"/>
        <end position="827"/>
    </location>
</feature>
<feature type="compositionally biased region" description="Low complexity" evidence="2">
    <location>
        <begin position="1669"/>
        <end position="1680"/>
    </location>
</feature>
<protein>
    <recommendedName>
        <fullName evidence="3">SET domain-containing protein</fullName>
    </recommendedName>
</protein>
<gene>
    <name evidence="4" type="ORF">KVV02_004779</name>
</gene>
<feature type="compositionally biased region" description="Polar residues" evidence="2">
    <location>
        <begin position="171"/>
        <end position="208"/>
    </location>
</feature>
<evidence type="ECO:0000259" key="3">
    <source>
        <dbReference type="PROSITE" id="PS50280"/>
    </source>
</evidence>
<feature type="region of interest" description="Disordered" evidence="2">
    <location>
        <begin position="536"/>
        <end position="919"/>
    </location>
</feature>
<sequence>MKISILLPTSPGLYPVLRLCDIRTIHQIQKGRQRKCERCFVWQHAVCVGIVQSNVPDKYLCELCSPRPVDRKRANEIQRRRNGTVERRREKSPSRRKPSVGRPRKQLGPSGASLAEQGLAPASAASSSSAALQHGSNAGAGGTSSSNGHLSKSAAGLVDSNGKRIKGAHSSGASNPSQPTSASTLSNSHPSTKQRSAGQPNSSRTPVTNEDDDLDMESDSQEDVLDAYQFEFSPVETNIVMSKAVQDLFRQVIAQFRQAQSRKRSLSLTSGVKLQELVTSNPASGVVSNSSTPSAADSPDASSTTLGSQPPQPTGPTLSTDASNVVSMERESLARPLMKTTVKHILPSSRLSHSPVPQYGLFAETNIGTGRFMMEFKGEVSLKSSYKTDPINQYAILATPKPFVLFHPQLNLVVDARRCGNDARFVRRSCVPNTEVKSIVVPGVQDQTVHLGLFAKVPIAKGEEITLDWDWNKEHLALQPIKPLTEKSKDGAARKTQKEVRKAKHLVASTLLAQTDCACENKDTCLLHQMFRDGLSETGTRHPDPSPSAAKGSRPKKVAAESLRQRYGGQRERSEADDQDGKRFPDQDTSDEEISVAESSPRRKSPKAPKSESASKKARHESHPNQNRPRAEQYPTSESDSDDNRKRKQKLSDRQNSPSKRSSSINQEMSAREMKQALMLIKKMEDKDAGLAGNSKHKTQELGAKDTNSSQQTQRRSGVTSPKARARDKSKPVDINKRSASPQKAASAMEEDNISIGDSGIDSDSNNGLLRRDPATSERSATSGNKRLQAVQAQGKRDREQMEHDESLQSPATSDSERREGGGRFAERLPPPSQSGKKQPYATASRERRMAEHSGKKQRPKDRVGRRAVDPMDDSHNLSGSSSVESSFVSIVGNTSDEEDEADHRMGRRLLREKNMPKETLPVASLKPSVLPCKKVWKMIYMKQRAVAEEEAREKAEEMRKKAEEVFDLKMEEDEPAINNSNAPSAAEAGPTPDATFAEADSMENSSASSPRKTSPPLSELQSSIIKGDVLNLFHEDVKPESHSSTASKSRHADDTTRASQATVAPAPIIQQPVVIKPANLHQPTVELAAASSSTDSSKLPQKMSLESYQARKLTSTSPAPAESHKATSDPPSNAATVVAEFATPQVPESMDLDLPETSTGTVSGDELSTKAEPLTTPDAPAELKPDVAPSVPKVKLSLQEYQKQRQEASQRTVGTPSVETPSETKTEGSGDNEPKHEHGPGQDTNSIPTHKASHESADVEMAEAPADSAMDVAEQETPARGDYFEVGASLPTPLIGLSSRAHAGAQPSGDYFPVQPFSPTPLSVGPTPFAKLNLASSPPPRTPVPSDAQPTGSPTKSPGVQRPPSSSSPKQPQGLSLEIKSPGSKLGTSPPQNQGPSGWRTPRSQRGTSPQSLGSLGAPNVNYRGASGLPADTRLTSPRFYGSPSDRSERLPAPGPLASPTRERQHSMTAAQPSSPFDANFSSSSGHYGYNEDMAPFKRPGPLSSPTGPLAPTGIREYYKPDERSRHRSMNNDEWGYGNVDPVAYGGYRGPRGAPPPPPRDRDRDRDRDREREREHERERERERRDRYDRRGDYFASGPSGGGGSSGGIPGNNPGFYGPNRGPGGSVGMGGGAGGGAFGRRPSDYYGNHAREGGGFAGNTGSKKEGALDSPSLSGSGASFAGGQGGYLAENNANTSANSNSSNGRRIPEQEPDAEPSGAVETTVPALVFPPLTHQRLENCAFASWYPKFRSMTIKSRIIPLPEDFIAYLHADGVFIPGQSGITMALSDSESEEEDDPISDMDRIKALQEATTRYALDDDSSDDDDDDDNNNNDTKEDEEEESPLPYFPALEQEIAQAIEELGSEVFPKLNWSSPRDASWIATTNTLKCHNAADIFLLLKSSDFVAHDLAHAYEDCSDEAGGVEGAGVRIRPERLDLVLRKWFDLAPSMEFRCFVRDHRLVGISQRDMTYYEFLKGIQQELEDKIVGFFEDKINGHFPDSDYTFDVYITRNRERIYLIDFNPFAQKTDSLLFEWEELLLTQERLSLRLLASEAAGQHMQQPFAFNRYPSDVTDLSNGQTVAEFAEAFYKKVQTAAT</sequence>
<feature type="compositionally biased region" description="Gly residues" evidence="2">
    <location>
        <begin position="1600"/>
        <end position="1611"/>
    </location>
</feature>
<evidence type="ECO:0000256" key="2">
    <source>
        <dbReference type="SAM" id="MobiDB-lite"/>
    </source>
</evidence>
<evidence type="ECO:0000256" key="1">
    <source>
        <dbReference type="ARBA" id="ARBA00011047"/>
    </source>
</evidence>
<feature type="compositionally biased region" description="Low complexity" evidence="2">
    <location>
        <begin position="1612"/>
        <end position="1621"/>
    </location>
</feature>
<name>A0A9P8AAG3_MORAP</name>
<feature type="compositionally biased region" description="Low complexity" evidence="2">
    <location>
        <begin position="877"/>
        <end position="892"/>
    </location>
</feature>
<dbReference type="PANTHER" id="PTHR15323:SF6">
    <property type="entry name" value="CELL DIVISION CYCLE PROTEIN 123 HOMOLOG"/>
    <property type="match status" value="1"/>
</dbReference>
<feature type="compositionally biased region" description="Basic and acidic residues" evidence="2">
    <location>
        <begin position="725"/>
        <end position="737"/>
    </location>
</feature>
<feature type="compositionally biased region" description="Polar residues" evidence="2">
    <location>
        <begin position="1091"/>
        <end position="1119"/>
    </location>
</feature>
<feature type="compositionally biased region" description="Low complexity" evidence="2">
    <location>
        <begin position="1688"/>
        <end position="1704"/>
    </location>
</feature>
<dbReference type="Pfam" id="PF07065">
    <property type="entry name" value="D123"/>
    <property type="match status" value="1"/>
</dbReference>
<feature type="compositionally biased region" description="Acidic residues" evidence="2">
    <location>
        <begin position="1818"/>
        <end position="1843"/>
    </location>
</feature>
<feature type="compositionally biased region" description="Low complexity" evidence="2">
    <location>
        <begin position="754"/>
        <end position="768"/>
    </location>
</feature>
<dbReference type="PANTHER" id="PTHR15323">
    <property type="entry name" value="D123 PROTEIN"/>
    <property type="match status" value="1"/>
</dbReference>
<feature type="region of interest" description="Disordered" evidence="2">
    <location>
        <begin position="281"/>
        <end position="326"/>
    </location>
</feature>
<evidence type="ECO:0000313" key="5">
    <source>
        <dbReference type="Proteomes" id="UP000717515"/>
    </source>
</evidence>
<feature type="compositionally biased region" description="Polar residues" evidence="2">
    <location>
        <begin position="706"/>
        <end position="720"/>
    </location>
</feature>
<feature type="compositionally biased region" description="Basic residues" evidence="2">
    <location>
        <begin position="94"/>
        <end position="105"/>
    </location>
</feature>
<feature type="compositionally biased region" description="Polar residues" evidence="2">
    <location>
        <begin position="654"/>
        <end position="669"/>
    </location>
</feature>
<feature type="compositionally biased region" description="Low complexity" evidence="2">
    <location>
        <begin position="290"/>
        <end position="305"/>
    </location>
</feature>
<feature type="compositionally biased region" description="Basic and acidic residues" evidence="2">
    <location>
        <begin position="569"/>
        <end position="586"/>
    </location>
</feature>
<accession>A0A9P8AAG3</accession>
<dbReference type="InterPro" id="IPR013083">
    <property type="entry name" value="Znf_RING/FYVE/PHD"/>
</dbReference>
<dbReference type="Pfam" id="PF00856">
    <property type="entry name" value="SET"/>
    <property type="match status" value="1"/>
</dbReference>
<dbReference type="InterPro" id="IPR046341">
    <property type="entry name" value="SET_dom_sf"/>
</dbReference>
<feature type="compositionally biased region" description="Basic and acidic residues" evidence="2">
    <location>
        <begin position="845"/>
        <end position="876"/>
    </location>
</feature>
<feature type="compositionally biased region" description="Polar residues" evidence="2">
    <location>
        <begin position="624"/>
        <end position="638"/>
    </location>
</feature>
<organism evidence="4 5">
    <name type="scientific">Mortierella alpina</name>
    <name type="common">Oleaginous fungus</name>
    <name type="synonym">Mortierella renispora</name>
    <dbReference type="NCBI Taxonomy" id="64518"/>
    <lineage>
        <taxon>Eukaryota</taxon>
        <taxon>Fungi</taxon>
        <taxon>Fungi incertae sedis</taxon>
        <taxon>Mucoromycota</taxon>
        <taxon>Mortierellomycotina</taxon>
        <taxon>Mortierellomycetes</taxon>
        <taxon>Mortierellales</taxon>
        <taxon>Mortierellaceae</taxon>
        <taxon>Mortierella</taxon>
    </lineage>
</organism>
<dbReference type="Gene3D" id="3.30.40.10">
    <property type="entry name" value="Zinc/RING finger domain, C3HC4 (zinc finger)"/>
    <property type="match status" value="1"/>
</dbReference>
<feature type="region of interest" description="Disordered" evidence="2">
    <location>
        <begin position="1300"/>
        <end position="1720"/>
    </location>
</feature>
<feature type="compositionally biased region" description="Polar residues" evidence="2">
    <location>
        <begin position="1003"/>
        <end position="1025"/>
    </location>
</feature>
<feature type="compositionally biased region" description="Polar residues" evidence="2">
    <location>
        <begin position="1387"/>
        <end position="1415"/>
    </location>
</feature>
<feature type="compositionally biased region" description="Polar residues" evidence="2">
    <location>
        <begin position="777"/>
        <end position="786"/>
    </location>
</feature>
<dbReference type="SMART" id="SM00317">
    <property type="entry name" value="SET"/>
    <property type="match status" value="1"/>
</dbReference>
<feature type="compositionally biased region" description="Polar residues" evidence="2">
    <location>
        <begin position="1210"/>
        <end position="1222"/>
    </location>
</feature>
<dbReference type="InterPro" id="IPR001214">
    <property type="entry name" value="SET_dom"/>
</dbReference>
<feature type="compositionally biased region" description="Acidic residues" evidence="2">
    <location>
        <begin position="209"/>
        <end position="221"/>
    </location>
</feature>
<feature type="compositionally biased region" description="Basic and acidic residues" evidence="2">
    <location>
        <begin position="902"/>
        <end position="917"/>
    </location>
</feature>
<dbReference type="GO" id="GO:0005737">
    <property type="term" value="C:cytoplasm"/>
    <property type="evidence" value="ECO:0007669"/>
    <property type="project" value="TreeGrafter"/>
</dbReference>
<feature type="region of interest" description="Disordered" evidence="2">
    <location>
        <begin position="74"/>
        <end position="221"/>
    </location>
</feature>
<feature type="compositionally biased region" description="Basic and acidic residues" evidence="2">
    <location>
        <begin position="74"/>
        <end position="93"/>
    </location>
</feature>
<dbReference type="InterPro" id="IPR009772">
    <property type="entry name" value="CDC123"/>
</dbReference>
<dbReference type="Pfam" id="PF20826">
    <property type="entry name" value="PHD_5"/>
    <property type="match status" value="1"/>
</dbReference>
<feature type="compositionally biased region" description="Basic and acidic residues" evidence="2">
    <location>
        <begin position="1223"/>
        <end position="1241"/>
    </location>
</feature>
<comment type="similarity">
    <text evidence="1">Belongs to the CDC123 family.</text>
</comment>
<feature type="region of interest" description="Disordered" evidence="2">
    <location>
        <begin position="1814"/>
        <end position="1845"/>
    </location>
</feature>
<feature type="compositionally biased region" description="Basic and acidic residues" evidence="2">
    <location>
        <begin position="1560"/>
        <end position="1594"/>
    </location>
</feature>
<dbReference type="EMBL" id="JAIFTL010000040">
    <property type="protein sequence ID" value="KAG9325466.1"/>
    <property type="molecule type" value="Genomic_DNA"/>
</dbReference>
<feature type="compositionally biased region" description="Basic and acidic residues" evidence="2">
    <location>
        <begin position="642"/>
        <end position="653"/>
    </location>
</feature>
<proteinExistence type="inferred from homology"/>
<dbReference type="SUPFAM" id="SSF57903">
    <property type="entry name" value="FYVE/PHD zinc finger"/>
    <property type="match status" value="1"/>
</dbReference>
<feature type="compositionally biased region" description="Low complexity" evidence="2">
    <location>
        <begin position="977"/>
        <end position="989"/>
    </location>
</feature>
<dbReference type="Proteomes" id="UP000717515">
    <property type="component" value="Unassembled WGS sequence"/>
</dbReference>
<feature type="domain" description="SET" evidence="3">
    <location>
        <begin position="347"/>
        <end position="470"/>
    </location>
</feature>
<feature type="compositionally biased region" description="Basic and acidic residues" evidence="2">
    <location>
        <begin position="795"/>
        <end position="807"/>
    </location>
</feature>
<comment type="caution">
    <text evidence="4">The sequence shown here is derived from an EMBL/GenBank/DDBJ whole genome shotgun (WGS) entry which is preliminary data.</text>
</comment>
<feature type="region of interest" description="Disordered" evidence="2">
    <location>
        <begin position="969"/>
        <end position="1072"/>
    </location>
</feature>